<feature type="region of interest" description="Disordered" evidence="1">
    <location>
        <begin position="42"/>
        <end position="86"/>
    </location>
</feature>
<gene>
    <name evidence="3" type="ORF">OL599_23525</name>
</gene>
<protein>
    <submittedName>
        <fullName evidence="3">Uncharacterized protein</fullName>
    </submittedName>
</protein>
<organism evidence="3 4">
    <name type="scientific">Limobrevibacterium gyesilva</name>
    <dbReference type="NCBI Taxonomy" id="2991712"/>
    <lineage>
        <taxon>Bacteria</taxon>
        <taxon>Pseudomonadati</taxon>
        <taxon>Pseudomonadota</taxon>
        <taxon>Alphaproteobacteria</taxon>
        <taxon>Acetobacterales</taxon>
        <taxon>Acetobacteraceae</taxon>
        <taxon>Limobrevibacterium</taxon>
    </lineage>
</organism>
<dbReference type="AlphaFoldDB" id="A0AA41YRK3"/>
<proteinExistence type="predicted"/>
<evidence type="ECO:0000313" key="3">
    <source>
        <dbReference type="EMBL" id="MCW3477540.1"/>
    </source>
</evidence>
<sequence length="86" mass="9553">MTRISRHLFAASTLLGVAALAVPVFADNGYGNMMDRHGMGDMMGRHMPRGDMAGMCGEMMQSMQGGGRDRRPNDQWRRPTPTPERD</sequence>
<dbReference type="Proteomes" id="UP001165679">
    <property type="component" value="Unassembled WGS sequence"/>
</dbReference>
<reference evidence="3" key="2">
    <citation type="submission" date="2022-10" db="EMBL/GenBank/DDBJ databases">
        <authorList>
            <person name="Trinh H.N."/>
        </authorList>
    </citation>
    <scope>NUCLEOTIDE SEQUENCE</scope>
    <source>
        <strain evidence="3">RN2-1</strain>
    </source>
</reference>
<keyword evidence="4" id="KW-1185">Reference proteome</keyword>
<name>A0AA41YRK3_9PROT</name>
<dbReference type="EMBL" id="JAPDNT010000040">
    <property type="protein sequence ID" value="MCW3477540.1"/>
    <property type="molecule type" value="Genomic_DNA"/>
</dbReference>
<accession>A0AA41YRK3</accession>
<evidence type="ECO:0000256" key="1">
    <source>
        <dbReference type="SAM" id="MobiDB-lite"/>
    </source>
</evidence>
<keyword evidence="2" id="KW-0732">Signal</keyword>
<feature type="chain" id="PRO_5041207046" evidence="2">
    <location>
        <begin position="27"/>
        <end position="86"/>
    </location>
</feature>
<reference evidence="3" key="1">
    <citation type="submission" date="2022-09" db="EMBL/GenBank/DDBJ databases">
        <title>Rhodovastum sp. nov. RN2-1 isolated from soil in Seongnam, South Korea.</title>
        <authorList>
            <person name="Le N.T."/>
        </authorList>
    </citation>
    <scope>NUCLEOTIDE SEQUENCE</scope>
    <source>
        <strain evidence="3">RN2-1</strain>
    </source>
</reference>
<feature type="signal peptide" evidence="2">
    <location>
        <begin position="1"/>
        <end position="26"/>
    </location>
</feature>
<comment type="caution">
    <text evidence="3">The sequence shown here is derived from an EMBL/GenBank/DDBJ whole genome shotgun (WGS) entry which is preliminary data.</text>
</comment>
<feature type="compositionally biased region" description="Basic and acidic residues" evidence="1">
    <location>
        <begin position="67"/>
        <end position="86"/>
    </location>
</feature>
<evidence type="ECO:0000313" key="4">
    <source>
        <dbReference type="Proteomes" id="UP001165679"/>
    </source>
</evidence>
<evidence type="ECO:0000256" key="2">
    <source>
        <dbReference type="SAM" id="SignalP"/>
    </source>
</evidence>
<dbReference type="RefSeq" id="WP_264716490.1">
    <property type="nucleotide sequence ID" value="NZ_JAPDNT010000040.1"/>
</dbReference>